<sequence length="152" mass="17871">MDHEQLKAKLELRENQLREMASHLAEQMHSINVKRSYISEMQTNIQRLEKKLNKKNKQLEQELKDKEIIIARIKGLEEIADISKDAAYYKRSKILTKEEKDDTADYLEYYAKLRDSLEAKESFDDRIKDLVESGVVVKKEELANEKENGRTA</sequence>
<name>A0AAU9IQD1_9CILI</name>
<evidence type="ECO:0000313" key="2">
    <source>
        <dbReference type="EMBL" id="CAG9313409.1"/>
    </source>
</evidence>
<gene>
    <name evidence="2" type="ORF">BSTOLATCC_MIC8678</name>
</gene>
<evidence type="ECO:0000256" key="1">
    <source>
        <dbReference type="SAM" id="Coils"/>
    </source>
</evidence>
<feature type="coiled-coil region" evidence="1">
    <location>
        <begin position="3"/>
        <end position="76"/>
    </location>
</feature>
<dbReference type="EMBL" id="CAJZBQ010000010">
    <property type="protein sequence ID" value="CAG9313409.1"/>
    <property type="molecule type" value="Genomic_DNA"/>
</dbReference>
<dbReference type="Proteomes" id="UP001162131">
    <property type="component" value="Unassembled WGS sequence"/>
</dbReference>
<protein>
    <submittedName>
        <fullName evidence="2">Uncharacterized protein</fullName>
    </submittedName>
</protein>
<evidence type="ECO:0000313" key="3">
    <source>
        <dbReference type="Proteomes" id="UP001162131"/>
    </source>
</evidence>
<dbReference type="AlphaFoldDB" id="A0AAU9IQD1"/>
<accession>A0AAU9IQD1</accession>
<comment type="caution">
    <text evidence="2">The sequence shown here is derived from an EMBL/GenBank/DDBJ whole genome shotgun (WGS) entry which is preliminary data.</text>
</comment>
<keyword evidence="3" id="KW-1185">Reference proteome</keyword>
<keyword evidence="1" id="KW-0175">Coiled coil</keyword>
<organism evidence="2 3">
    <name type="scientific">Blepharisma stoltei</name>
    <dbReference type="NCBI Taxonomy" id="1481888"/>
    <lineage>
        <taxon>Eukaryota</taxon>
        <taxon>Sar</taxon>
        <taxon>Alveolata</taxon>
        <taxon>Ciliophora</taxon>
        <taxon>Postciliodesmatophora</taxon>
        <taxon>Heterotrichea</taxon>
        <taxon>Heterotrichida</taxon>
        <taxon>Blepharismidae</taxon>
        <taxon>Blepharisma</taxon>
    </lineage>
</organism>
<reference evidence="2" key="1">
    <citation type="submission" date="2021-09" db="EMBL/GenBank/DDBJ databases">
        <authorList>
            <consortium name="AG Swart"/>
            <person name="Singh M."/>
            <person name="Singh A."/>
            <person name="Seah K."/>
            <person name="Emmerich C."/>
        </authorList>
    </citation>
    <scope>NUCLEOTIDE SEQUENCE</scope>
    <source>
        <strain evidence="2">ATCC30299</strain>
    </source>
</reference>
<proteinExistence type="predicted"/>